<sequence>MPTLTLELASASRHNSPQCLACLHAHTSLQMRLQHFPPSPLSHSRPYHLYAHMVPSQCAYASAYHPYGLPSRHASDAAYHPYACRVPSRHASVTANHPYACVVPS</sequence>
<reference evidence="1" key="1">
    <citation type="submission" date="2021-03" db="EMBL/GenBank/DDBJ databases">
        <title>Draft genome sequence of rust myrtle Austropuccinia psidii MF-1, a brazilian biotype.</title>
        <authorList>
            <person name="Quecine M.C."/>
            <person name="Pachon D.M.R."/>
            <person name="Bonatelli M.L."/>
            <person name="Correr F.H."/>
            <person name="Franceschini L.M."/>
            <person name="Leite T.F."/>
            <person name="Margarido G.R.A."/>
            <person name="Almeida C.A."/>
            <person name="Ferrarezi J.A."/>
            <person name="Labate C.A."/>
        </authorList>
    </citation>
    <scope>NUCLEOTIDE SEQUENCE</scope>
    <source>
        <strain evidence="1">MF-1</strain>
    </source>
</reference>
<dbReference type="AlphaFoldDB" id="A0A9Q3EHK5"/>
<comment type="caution">
    <text evidence="1">The sequence shown here is derived from an EMBL/GenBank/DDBJ whole genome shotgun (WGS) entry which is preliminary data.</text>
</comment>
<dbReference type="EMBL" id="AVOT02027261">
    <property type="protein sequence ID" value="MBW0519260.1"/>
    <property type="molecule type" value="Genomic_DNA"/>
</dbReference>
<accession>A0A9Q3EHK5</accession>
<evidence type="ECO:0000313" key="1">
    <source>
        <dbReference type="EMBL" id="MBW0519260.1"/>
    </source>
</evidence>
<name>A0A9Q3EHK5_9BASI</name>
<proteinExistence type="predicted"/>
<organism evidence="1 2">
    <name type="scientific">Austropuccinia psidii MF-1</name>
    <dbReference type="NCBI Taxonomy" id="1389203"/>
    <lineage>
        <taxon>Eukaryota</taxon>
        <taxon>Fungi</taxon>
        <taxon>Dikarya</taxon>
        <taxon>Basidiomycota</taxon>
        <taxon>Pucciniomycotina</taxon>
        <taxon>Pucciniomycetes</taxon>
        <taxon>Pucciniales</taxon>
        <taxon>Sphaerophragmiaceae</taxon>
        <taxon>Austropuccinia</taxon>
    </lineage>
</organism>
<dbReference type="Proteomes" id="UP000765509">
    <property type="component" value="Unassembled WGS sequence"/>
</dbReference>
<gene>
    <name evidence="1" type="ORF">O181_058975</name>
</gene>
<evidence type="ECO:0000313" key="2">
    <source>
        <dbReference type="Proteomes" id="UP000765509"/>
    </source>
</evidence>
<protein>
    <submittedName>
        <fullName evidence="1">Uncharacterized protein</fullName>
    </submittedName>
</protein>
<keyword evidence="2" id="KW-1185">Reference proteome</keyword>